<dbReference type="OrthoDB" id="226715at2157"/>
<gene>
    <name evidence="2" type="ORF">AUR66_03550</name>
</gene>
<keyword evidence="3" id="KW-1185">Reference proteome</keyword>
<reference evidence="2 3" key="1">
    <citation type="submission" date="2015-12" db="EMBL/GenBank/DDBJ databases">
        <title>Haloferax profundi sp. nov. isolated from the Discovery deep brine-seawater interface in the Red Sea.</title>
        <authorList>
            <person name="Zhang G."/>
            <person name="Stingl U."/>
            <person name="Rashid M."/>
        </authorList>
    </citation>
    <scope>NUCLEOTIDE SEQUENCE [LARGE SCALE GENOMIC DNA]</scope>
    <source>
        <strain evidence="2 3">SB29</strain>
    </source>
</reference>
<keyword evidence="1" id="KW-0812">Transmembrane</keyword>
<evidence type="ECO:0008006" key="4">
    <source>
        <dbReference type="Google" id="ProtNLM"/>
    </source>
</evidence>
<organism evidence="2 3">
    <name type="scientific">Haloferax profundi</name>
    <dbReference type="NCBI Taxonomy" id="1544718"/>
    <lineage>
        <taxon>Archaea</taxon>
        <taxon>Methanobacteriati</taxon>
        <taxon>Methanobacteriota</taxon>
        <taxon>Stenosarchaea group</taxon>
        <taxon>Halobacteria</taxon>
        <taxon>Halobacteriales</taxon>
        <taxon>Haloferacaceae</taxon>
        <taxon>Haloferax</taxon>
    </lineage>
</organism>
<accession>A0A0W1RGI7</accession>
<keyword evidence="1" id="KW-0472">Membrane</keyword>
<evidence type="ECO:0000313" key="2">
    <source>
        <dbReference type="EMBL" id="KTG12606.1"/>
    </source>
</evidence>
<dbReference type="EMBL" id="LOPV01000623">
    <property type="protein sequence ID" value="KTG12606.1"/>
    <property type="molecule type" value="Genomic_DNA"/>
</dbReference>
<dbReference type="AlphaFoldDB" id="A0A0W1RGI7"/>
<name>A0A0W1RGI7_9EURY</name>
<keyword evidence="1" id="KW-1133">Transmembrane helix</keyword>
<protein>
    <recommendedName>
        <fullName evidence="4">Flagellin</fullName>
    </recommendedName>
</protein>
<evidence type="ECO:0000313" key="3">
    <source>
        <dbReference type="Proteomes" id="UP000053157"/>
    </source>
</evidence>
<feature type="transmembrane region" description="Helical" evidence="1">
    <location>
        <begin position="12"/>
        <end position="34"/>
    </location>
</feature>
<comment type="caution">
    <text evidence="2">The sequence shown here is derived from an EMBL/GenBank/DDBJ whole genome shotgun (WGS) entry which is preliminary data.</text>
</comment>
<dbReference type="Proteomes" id="UP000053157">
    <property type="component" value="Unassembled WGS sequence"/>
</dbReference>
<sequence>MDSRAVSTTLGFVLTLTITTILISGIMVAAGGFVSSEHERVTETELEVLGQRLAANLEAADRVVASSGDETVTDVETRLELPNRVAGTTYRISVEPNELVLQSVDPEVTVRIDVTTQTDLKPGSVDAGDVTVTYDAATDELEVTNG</sequence>
<evidence type="ECO:0000256" key="1">
    <source>
        <dbReference type="SAM" id="Phobius"/>
    </source>
</evidence>
<dbReference type="InterPro" id="IPR055690">
    <property type="entry name" value="DUF7266"/>
</dbReference>
<dbReference type="Pfam" id="PF23928">
    <property type="entry name" value="DUF7266"/>
    <property type="match status" value="1"/>
</dbReference>
<proteinExistence type="predicted"/>
<dbReference type="RefSeq" id="WP_058573510.1">
    <property type="nucleotide sequence ID" value="NZ_LOPV01000623.1"/>
</dbReference>